<reference evidence="10" key="2">
    <citation type="submission" date="2020-05" db="UniProtKB">
        <authorList>
            <consortium name="EnsemblMetazoa"/>
        </authorList>
    </citation>
    <scope>IDENTIFICATION</scope>
    <source>
        <strain evidence="10">USDA</strain>
    </source>
</reference>
<comment type="subcellular location">
    <subcellularLocation>
        <location evidence="1">Nucleus</location>
    </subcellularLocation>
</comment>
<organism evidence="10 11">
    <name type="scientific">Stomoxys calcitrans</name>
    <name type="common">Stable fly</name>
    <name type="synonym">Conops calcitrans</name>
    <dbReference type="NCBI Taxonomy" id="35570"/>
    <lineage>
        <taxon>Eukaryota</taxon>
        <taxon>Metazoa</taxon>
        <taxon>Ecdysozoa</taxon>
        <taxon>Arthropoda</taxon>
        <taxon>Hexapoda</taxon>
        <taxon>Insecta</taxon>
        <taxon>Pterygota</taxon>
        <taxon>Neoptera</taxon>
        <taxon>Endopterygota</taxon>
        <taxon>Diptera</taxon>
        <taxon>Brachycera</taxon>
        <taxon>Muscomorpha</taxon>
        <taxon>Muscoidea</taxon>
        <taxon>Muscidae</taxon>
        <taxon>Stomoxys</taxon>
    </lineage>
</organism>
<sequence>MSDQNSSCRLCVNWGEDFKSLYDENGQPNALYEIIVKYFHPTVLDIKKYKKLTGICQECWHQIWSFCSFQKSIHEAQQKLCENLSDQFIVKNEPSDTSLIDVISQEGAQSNSEVYTQDSNNEHLQLASDDANIDTVNTCEEFLEDEYQSFLAAKGHNPHSDFFVIEVEEVNEDQQNTTVGESNQDTSVLQGQDPLTHVSCQYGSITEDVEMPAVSSYGGAVPNFTPPTLNFIQIHQKQQKSRSILNKSTIVKELKQRSSETSTTLETTSNRTPKSPLQCEWCGFHWDSKKDLKIHITSRHTLEKDECQQCTRDGNYKAPSVEHMDSRVQKVNIGHREQTSFCIICNQKFSAPYDLNHHYKVRHNIERQPLHKCKMCGKLLDTNIKYNSTPRVVKNAHKYPVGRRAFKVPAIKLLKRTPPHILPYKPLVESSTSIYVCTFCNLSFASSNDYMEHQLKVHPLKANNKYAKIVR</sequence>
<keyword evidence="6" id="KW-0804">Transcription</keyword>
<dbReference type="PANTHER" id="PTHR46179">
    <property type="entry name" value="ZINC FINGER PROTEIN"/>
    <property type="match status" value="1"/>
</dbReference>
<dbReference type="InterPro" id="IPR051061">
    <property type="entry name" value="Zinc_finger_trans_reg"/>
</dbReference>
<evidence type="ECO:0000313" key="11">
    <source>
        <dbReference type="Proteomes" id="UP000095300"/>
    </source>
</evidence>
<keyword evidence="4" id="KW-0862">Zinc</keyword>
<accession>A0A1I8PL18</accession>
<dbReference type="PROSITE" id="PS00028">
    <property type="entry name" value="ZINC_FINGER_C2H2_1"/>
    <property type="match status" value="3"/>
</dbReference>
<proteinExistence type="predicted"/>
<evidence type="ECO:0000256" key="1">
    <source>
        <dbReference type="ARBA" id="ARBA00004123"/>
    </source>
</evidence>
<dbReference type="VEuPathDB" id="VectorBase:SCAU009091"/>
<keyword evidence="5" id="KW-0805">Transcription regulation</keyword>
<dbReference type="Proteomes" id="UP000095300">
    <property type="component" value="Unassembled WGS sequence"/>
</dbReference>
<evidence type="ECO:0000256" key="8">
    <source>
        <dbReference type="PROSITE-ProRule" id="PRU00042"/>
    </source>
</evidence>
<dbReference type="SMART" id="SM00355">
    <property type="entry name" value="ZnF_C2H2"/>
    <property type="match status" value="3"/>
</dbReference>
<reference evidence="11" key="1">
    <citation type="submission" date="2015-05" db="EMBL/GenBank/DDBJ databases">
        <authorList>
            <person name="Wilson R.K."/>
            <person name="Warren W.C."/>
            <person name="Olafson P."/>
        </authorList>
    </citation>
    <scope>NUCLEOTIDE SEQUENCE [LARGE SCALE GENOMIC DNA]</scope>
    <source>
        <strain evidence="11">USDA</strain>
    </source>
</reference>
<feature type="domain" description="C2H2-type" evidence="9">
    <location>
        <begin position="340"/>
        <end position="368"/>
    </location>
</feature>
<dbReference type="AlphaFoldDB" id="A0A1I8PL18"/>
<evidence type="ECO:0000256" key="3">
    <source>
        <dbReference type="ARBA" id="ARBA00022771"/>
    </source>
</evidence>
<dbReference type="InterPro" id="IPR012934">
    <property type="entry name" value="Znf_AD"/>
</dbReference>
<protein>
    <recommendedName>
        <fullName evidence="9">C2H2-type domain-containing protein</fullName>
    </recommendedName>
</protein>
<dbReference type="Pfam" id="PF07776">
    <property type="entry name" value="zf-AD"/>
    <property type="match status" value="1"/>
</dbReference>
<dbReference type="Gene3D" id="3.40.1800.20">
    <property type="match status" value="1"/>
</dbReference>
<feature type="domain" description="C2H2-type" evidence="9">
    <location>
        <begin position="277"/>
        <end position="305"/>
    </location>
</feature>
<dbReference type="OrthoDB" id="10645427at2759"/>
<gene>
    <name evidence="10" type="primary">106092620</name>
</gene>
<keyword evidence="11" id="KW-1185">Reference proteome</keyword>
<evidence type="ECO:0000256" key="6">
    <source>
        <dbReference type="ARBA" id="ARBA00023163"/>
    </source>
</evidence>
<evidence type="ECO:0000259" key="9">
    <source>
        <dbReference type="PROSITE" id="PS50157"/>
    </source>
</evidence>
<evidence type="ECO:0000256" key="4">
    <source>
        <dbReference type="ARBA" id="ARBA00022833"/>
    </source>
</evidence>
<evidence type="ECO:0000256" key="2">
    <source>
        <dbReference type="ARBA" id="ARBA00022723"/>
    </source>
</evidence>
<dbReference type="EnsemblMetazoa" id="SCAU009091-RE">
    <property type="protein sequence ID" value="SCAU009091-PE"/>
    <property type="gene ID" value="SCAU009091"/>
</dbReference>
<dbReference type="InterPro" id="IPR013087">
    <property type="entry name" value="Znf_C2H2_type"/>
</dbReference>
<dbReference type="EnsemblMetazoa" id="SCAU009091-RD">
    <property type="protein sequence ID" value="SCAU009091-PD"/>
    <property type="gene ID" value="SCAU009091"/>
</dbReference>
<dbReference type="GO" id="GO:0006357">
    <property type="term" value="P:regulation of transcription by RNA polymerase II"/>
    <property type="evidence" value="ECO:0007669"/>
    <property type="project" value="TreeGrafter"/>
</dbReference>
<evidence type="ECO:0000313" key="10">
    <source>
        <dbReference type="EnsemblMetazoa" id="SCAU009091-PE"/>
    </source>
</evidence>
<dbReference type="SMART" id="SM00868">
    <property type="entry name" value="zf-AD"/>
    <property type="match status" value="1"/>
</dbReference>
<dbReference type="PANTHER" id="PTHR46179:SF13">
    <property type="entry name" value="C2H2-TYPE DOMAIN-CONTAINING PROTEIN"/>
    <property type="match status" value="1"/>
</dbReference>
<keyword evidence="2" id="KW-0479">Metal-binding</keyword>
<dbReference type="PROSITE" id="PS50157">
    <property type="entry name" value="ZINC_FINGER_C2H2_2"/>
    <property type="match status" value="3"/>
</dbReference>
<name>A0A1I8PL18_STOCA</name>
<keyword evidence="7" id="KW-0539">Nucleus</keyword>
<dbReference type="SUPFAM" id="SSF57716">
    <property type="entry name" value="Glucocorticoid receptor-like (DNA-binding domain)"/>
    <property type="match status" value="1"/>
</dbReference>
<evidence type="ECO:0000256" key="5">
    <source>
        <dbReference type="ARBA" id="ARBA00023015"/>
    </source>
</evidence>
<dbReference type="GO" id="GO:0008270">
    <property type="term" value="F:zinc ion binding"/>
    <property type="evidence" value="ECO:0007669"/>
    <property type="project" value="UniProtKB-KW"/>
</dbReference>
<dbReference type="GO" id="GO:0005634">
    <property type="term" value="C:nucleus"/>
    <property type="evidence" value="ECO:0007669"/>
    <property type="project" value="UniProtKB-SubCell"/>
</dbReference>
<feature type="domain" description="C2H2-type" evidence="9">
    <location>
        <begin position="435"/>
        <end position="458"/>
    </location>
</feature>
<evidence type="ECO:0000256" key="7">
    <source>
        <dbReference type="ARBA" id="ARBA00023242"/>
    </source>
</evidence>
<keyword evidence="3 8" id="KW-0863">Zinc-finger</keyword>